<dbReference type="RefSeq" id="WP_141365137.1">
    <property type="nucleotide sequence ID" value="NZ_BAAAJL010000006.1"/>
</dbReference>
<evidence type="ECO:0000313" key="3">
    <source>
        <dbReference type="Proteomes" id="UP000316612"/>
    </source>
</evidence>
<dbReference type="OrthoDB" id="4966605at2"/>
<dbReference type="InterPro" id="IPR010428">
    <property type="entry name" value="Zincin_1"/>
</dbReference>
<evidence type="ECO:0008006" key="4">
    <source>
        <dbReference type="Google" id="ProtNLM"/>
    </source>
</evidence>
<sequence length="152" mass="17337">MFEKLPDQPSAGRRGRHGRGRRGPLVPMHLPGYRSRPERFDDAVMASAQRLAQRWESRMVLIDFRILPVPSDKLLDMAQAAGDRVPLSSSRSATASRRARVSIYRLPLEQIASSPVELVDLVHQCIVHEVSELWMIPVHEIDPEYFPEDPDF</sequence>
<feature type="compositionally biased region" description="Basic residues" evidence="1">
    <location>
        <begin position="13"/>
        <end position="22"/>
    </location>
</feature>
<dbReference type="SUPFAM" id="SSF55486">
    <property type="entry name" value="Metalloproteases ('zincins'), catalytic domain"/>
    <property type="match status" value="1"/>
</dbReference>
<keyword evidence="3" id="KW-1185">Reference proteome</keyword>
<dbReference type="AlphaFoldDB" id="A0A4Y4DPB7"/>
<dbReference type="Pfam" id="PF06262">
    <property type="entry name" value="Zincin_1"/>
    <property type="match status" value="1"/>
</dbReference>
<proteinExistence type="predicted"/>
<dbReference type="InterPro" id="IPR038555">
    <property type="entry name" value="Zincin_1_sf"/>
</dbReference>
<protein>
    <recommendedName>
        <fullName evidence="4">Peptidase</fullName>
    </recommendedName>
</protein>
<comment type="caution">
    <text evidence="2">The sequence shown here is derived from an EMBL/GenBank/DDBJ whole genome shotgun (WGS) entry which is preliminary data.</text>
</comment>
<name>A0A4Y4DPB7_GLUUR</name>
<feature type="region of interest" description="Disordered" evidence="1">
    <location>
        <begin position="1"/>
        <end position="32"/>
    </location>
</feature>
<evidence type="ECO:0000313" key="2">
    <source>
        <dbReference type="EMBL" id="GED06766.1"/>
    </source>
</evidence>
<reference evidence="2 3" key="1">
    <citation type="submission" date="2019-06" db="EMBL/GenBank/DDBJ databases">
        <title>Whole genome shotgun sequence of Glutamicibacter uratoxydans NBRC 15515.</title>
        <authorList>
            <person name="Hosoyama A."/>
            <person name="Uohara A."/>
            <person name="Ohji S."/>
            <person name="Ichikawa N."/>
        </authorList>
    </citation>
    <scope>NUCLEOTIDE SEQUENCE [LARGE SCALE GENOMIC DNA]</scope>
    <source>
        <strain evidence="2 3">NBRC 15515</strain>
    </source>
</reference>
<dbReference type="CDD" id="cd12954">
    <property type="entry name" value="MMP_TTHA0227_like_1"/>
    <property type="match status" value="1"/>
</dbReference>
<accession>A0A4Y4DPB7</accession>
<evidence type="ECO:0000256" key="1">
    <source>
        <dbReference type="SAM" id="MobiDB-lite"/>
    </source>
</evidence>
<dbReference type="EMBL" id="BJNY01000012">
    <property type="protein sequence ID" value="GED06766.1"/>
    <property type="molecule type" value="Genomic_DNA"/>
</dbReference>
<gene>
    <name evidence="2" type="ORF">AUR04nite_22980</name>
</gene>
<dbReference type="Gene3D" id="3.30.2010.20">
    <property type="match status" value="1"/>
</dbReference>
<organism evidence="2 3">
    <name type="scientific">Glutamicibacter uratoxydans</name>
    <name type="common">Arthrobacter uratoxydans</name>
    <dbReference type="NCBI Taxonomy" id="43667"/>
    <lineage>
        <taxon>Bacteria</taxon>
        <taxon>Bacillati</taxon>
        <taxon>Actinomycetota</taxon>
        <taxon>Actinomycetes</taxon>
        <taxon>Micrococcales</taxon>
        <taxon>Micrococcaceae</taxon>
        <taxon>Glutamicibacter</taxon>
    </lineage>
</organism>
<dbReference type="Proteomes" id="UP000316612">
    <property type="component" value="Unassembled WGS sequence"/>
</dbReference>